<accession>A0ABU4DQF5</accession>
<keyword evidence="3" id="KW-1185">Reference proteome</keyword>
<dbReference type="InterPro" id="IPR000182">
    <property type="entry name" value="GNAT_dom"/>
</dbReference>
<evidence type="ECO:0000313" key="3">
    <source>
        <dbReference type="Proteomes" id="UP001276150"/>
    </source>
</evidence>
<dbReference type="Gene3D" id="3.40.630.30">
    <property type="match status" value="1"/>
</dbReference>
<reference evidence="2 3" key="1">
    <citation type="submission" date="2022-11" db="EMBL/GenBank/DDBJ databases">
        <title>Deinococcus ZS9-10, Low Temperature and Draught-tolerating, UV-resistant Bacteria from Continental Antarctica.</title>
        <authorList>
            <person name="Cheng L."/>
        </authorList>
    </citation>
    <scope>NUCLEOTIDE SEQUENCE [LARGE SCALE GENOMIC DNA]</scope>
    <source>
        <strain evidence="2 3">ZS9-10</strain>
    </source>
</reference>
<evidence type="ECO:0000313" key="2">
    <source>
        <dbReference type="EMBL" id="MDV6374671.1"/>
    </source>
</evidence>
<dbReference type="RefSeq" id="WP_317639992.1">
    <property type="nucleotide sequence ID" value="NZ_JAPMIV010000012.1"/>
</dbReference>
<organism evidence="2 3">
    <name type="scientific">Deinococcus arenicola</name>
    <dbReference type="NCBI Taxonomy" id="2994950"/>
    <lineage>
        <taxon>Bacteria</taxon>
        <taxon>Thermotogati</taxon>
        <taxon>Deinococcota</taxon>
        <taxon>Deinococci</taxon>
        <taxon>Deinococcales</taxon>
        <taxon>Deinococcaceae</taxon>
        <taxon>Deinococcus</taxon>
    </lineage>
</organism>
<proteinExistence type="predicted"/>
<comment type="caution">
    <text evidence="2">The sequence shown here is derived from an EMBL/GenBank/DDBJ whole genome shotgun (WGS) entry which is preliminary data.</text>
</comment>
<name>A0ABU4DQF5_9DEIO</name>
<evidence type="ECO:0000259" key="1">
    <source>
        <dbReference type="PROSITE" id="PS51186"/>
    </source>
</evidence>
<dbReference type="Pfam" id="PF00583">
    <property type="entry name" value="Acetyltransf_1"/>
    <property type="match status" value="1"/>
</dbReference>
<dbReference type="CDD" id="cd04301">
    <property type="entry name" value="NAT_SF"/>
    <property type="match status" value="1"/>
</dbReference>
<dbReference type="EMBL" id="JAPMIV010000012">
    <property type="protein sequence ID" value="MDV6374671.1"/>
    <property type="molecule type" value="Genomic_DNA"/>
</dbReference>
<dbReference type="Proteomes" id="UP001276150">
    <property type="component" value="Unassembled WGS sequence"/>
</dbReference>
<sequence>MSSLAPASDQTALLAAYDTQLREEAEMASADSVSRAGPLWRGKFGDRGFVSYRSLGGLSGGALDDLIADTIAHYANDPQITSFEWKTRGHDAPTDLPQRLSAHGLQAEDAETVMLGETHLLAQPVPLPDGVTLRRIDNQPEPYADVVRAAHAQELAFGQPFGVDEFMRRIREGEDRMELWVAETPQEIVCVGRLELVPNSEFAGLWGGGTLPQWRGQGLYRALTSARAQSARQRGVRYLHSDCTEYSRPILERSGLLAVTTTTPYIWRR</sequence>
<feature type="domain" description="N-acetyltransferase" evidence="1">
    <location>
        <begin position="131"/>
        <end position="269"/>
    </location>
</feature>
<protein>
    <submittedName>
        <fullName evidence="2">GNAT family N-acetyltransferase</fullName>
    </submittedName>
</protein>
<dbReference type="SUPFAM" id="SSF55729">
    <property type="entry name" value="Acyl-CoA N-acyltransferases (Nat)"/>
    <property type="match status" value="1"/>
</dbReference>
<dbReference type="InterPro" id="IPR016181">
    <property type="entry name" value="Acyl_CoA_acyltransferase"/>
</dbReference>
<gene>
    <name evidence="2" type="ORF">ORD21_08735</name>
</gene>
<dbReference type="PROSITE" id="PS51186">
    <property type="entry name" value="GNAT"/>
    <property type="match status" value="1"/>
</dbReference>